<reference evidence="5 6" key="1">
    <citation type="submission" date="2019-03" db="EMBL/GenBank/DDBJ databases">
        <title>Sequencing 23 genomes of Wallemia ichthyophaga.</title>
        <authorList>
            <person name="Gostincar C."/>
        </authorList>
    </citation>
    <scope>NUCLEOTIDE SEQUENCE [LARGE SCALE GENOMIC DNA]</scope>
    <source>
        <strain evidence="5 6">EXF-5753</strain>
    </source>
</reference>
<dbReference type="GO" id="GO:0032259">
    <property type="term" value="P:methylation"/>
    <property type="evidence" value="ECO:0007669"/>
    <property type="project" value="UniProtKB-KW"/>
</dbReference>
<dbReference type="InterPro" id="IPR029063">
    <property type="entry name" value="SAM-dependent_MTases_sf"/>
</dbReference>
<dbReference type="Proteomes" id="UP000310189">
    <property type="component" value="Unassembled WGS sequence"/>
</dbReference>
<dbReference type="InterPro" id="IPR051052">
    <property type="entry name" value="Diverse_substrate_MTase"/>
</dbReference>
<proteinExistence type="inferred from homology"/>
<dbReference type="CDD" id="cd02440">
    <property type="entry name" value="AdoMet_MTases"/>
    <property type="match status" value="1"/>
</dbReference>
<feature type="domain" description="Methyltransferase type 11" evidence="4">
    <location>
        <begin position="41"/>
        <end position="133"/>
    </location>
</feature>
<name>A0A4V4LSD2_9BASI</name>
<protein>
    <recommendedName>
        <fullName evidence="4">Methyltransferase type 11 domain-containing protein</fullName>
    </recommendedName>
</protein>
<dbReference type="EMBL" id="SPNW01000091">
    <property type="protein sequence ID" value="TIA86033.1"/>
    <property type="molecule type" value="Genomic_DNA"/>
</dbReference>
<comment type="similarity">
    <text evidence="1">Belongs to the methyltransferase superfamily.</text>
</comment>
<comment type="caution">
    <text evidence="5">The sequence shown here is derived from an EMBL/GenBank/DDBJ whole genome shotgun (WGS) entry which is preliminary data.</text>
</comment>
<evidence type="ECO:0000256" key="3">
    <source>
        <dbReference type="ARBA" id="ARBA00022679"/>
    </source>
</evidence>
<dbReference type="PANTHER" id="PTHR44942:SF4">
    <property type="entry name" value="METHYLTRANSFERASE TYPE 11 DOMAIN-CONTAINING PROTEIN"/>
    <property type="match status" value="1"/>
</dbReference>
<dbReference type="GO" id="GO:0008757">
    <property type="term" value="F:S-adenosylmethionine-dependent methyltransferase activity"/>
    <property type="evidence" value="ECO:0007669"/>
    <property type="project" value="InterPro"/>
</dbReference>
<dbReference type="AlphaFoldDB" id="A0A4V4LSD2"/>
<dbReference type="Gene3D" id="3.40.50.150">
    <property type="entry name" value="Vaccinia Virus protein VP39"/>
    <property type="match status" value="1"/>
</dbReference>
<dbReference type="Pfam" id="PF08241">
    <property type="entry name" value="Methyltransf_11"/>
    <property type="match status" value="1"/>
</dbReference>
<evidence type="ECO:0000259" key="4">
    <source>
        <dbReference type="Pfam" id="PF08241"/>
    </source>
</evidence>
<evidence type="ECO:0000256" key="1">
    <source>
        <dbReference type="ARBA" id="ARBA00008361"/>
    </source>
</evidence>
<keyword evidence="6" id="KW-1185">Reference proteome</keyword>
<accession>A0A4V4LSD2</accession>
<organism evidence="5 6">
    <name type="scientific">Wallemia hederae</name>
    <dbReference type="NCBI Taxonomy" id="1540922"/>
    <lineage>
        <taxon>Eukaryota</taxon>
        <taxon>Fungi</taxon>
        <taxon>Dikarya</taxon>
        <taxon>Basidiomycota</taxon>
        <taxon>Wallemiomycotina</taxon>
        <taxon>Wallemiomycetes</taxon>
        <taxon>Wallemiales</taxon>
        <taxon>Wallemiaceae</taxon>
        <taxon>Wallemia</taxon>
    </lineage>
</organism>
<dbReference type="SUPFAM" id="SSF53335">
    <property type="entry name" value="S-adenosyl-L-methionine-dependent methyltransferases"/>
    <property type="match status" value="1"/>
</dbReference>
<dbReference type="OrthoDB" id="10027013at2759"/>
<dbReference type="InterPro" id="IPR013216">
    <property type="entry name" value="Methyltransf_11"/>
</dbReference>
<gene>
    <name evidence="5" type="ORF">E3P99_03813</name>
</gene>
<evidence type="ECO:0000256" key="2">
    <source>
        <dbReference type="ARBA" id="ARBA00022603"/>
    </source>
</evidence>
<keyword evidence="3" id="KW-0808">Transferase</keyword>
<sequence>MAHFSNANFNAKNYADARPTYVPKIYDVISDFHKGGKDAVVDVGCGPGMGTDGLLDLGFKEVYAVDPSEVMIKQGMARPRGDAVKWMVGSGENLTQKLPSKVDLLTSFEAAHWMDHDRTWQECYDVLNPGGTVAHVMYGHIHLLGNDEASKLVLDLAFNKLKAYFQPQHHIAYNLMDDISPPEWATRVERHKFLAHENCIMKRDTTLSALAAHVLSWSPMDKYQQDHPGSTIVPDFLENVKRAYNAKDLDHPITMAWSMAVFLVSK</sequence>
<evidence type="ECO:0000313" key="5">
    <source>
        <dbReference type="EMBL" id="TIA86033.1"/>
    </source>
</evidence>
<dbReference type="PANTHER" id="PTHR44942">
    <property type="entry name" value="METHYLTRANSF_11 DOMAIN-CONTAINING PROTEIN"/>
    <property type="match status" value="1"/>
</dbReference>
<keyword evidence="2" id="KW-0489">Methyltransferase</keyword>
<evidence type="ECO:0000313" key="6">
    <source>
        <dbReference type="Proteomes" id="UP000310189"/>
    </source>
</evidence>